<dbReference type="RefSeq" id="WP_136013306.1">
    <property type="nucleotide sequence ID" value="NZ_CAJTBC010000002.1"/>
</dbReference>
<evidence type="ECO:0008006" key="3">
    <source>
        <dbReference type="Google" id="ProtNLM"/>
    </source>
</evidence>
<sequence length="159" mass="17794">MDYKDIEQLLERYWQCETSIEEEAALRNFFLKEDVPAHLLRYKNLFVYQQVQQEVGLGEDFDVRILAEVEPTVVKAKRLTLTGRFVPLFKAAAVIAIILSLGNVAQHSFSGDDGSVLATDTIGKQVTAPSVAISNDMKAEQVLADSLARINHKVQVMNE</sequence>
<dbReference type="EMBL" id="SRZA01000001">
    <property type="protein sequence ID" value="TGY08675.1"/>
    <property type="molecule type" value="Genomic_DNA"/>
</dbReference>
<evidence type="ECO:0000313" key="2">
    <source>
        <dbReference type="Proteomes" id="UP000305751"/>
    </source>
</evidence>
<reference evidence="1 2" key="1">
    <citation type="submission" date="2019-04" db="EMBL/GenBank/DDBJ databases">
        <title>Microbes associate with the intestines of laboratory mice.</title>
        <authorList>
            <person name="Navarre W."/>
            <person name="Wong E."/>
            <person name="Huang K."/>
            <person name="Tropini C."/>
            <person name="Ng K."/>
            <person name="Yu B."/>
        </authorList>
    </citation>
    <scope>NUCLEOTIDE SEQUENCE [LARGE SCALE GENOMIC DNA]</scope>
    <source>
        <strain evidence="1 2">NM70_E10</strain>
    </source>
</reference>
<name>A0A4S2B461_9BACE</name>
<dbReference type="AlphaFoldDB" id="A0A4S2B461"/>
<accession>A0A4S2B461</accession>
<keyword evidence="2" id="KW-1185">Reference proteome</keyword>
<evidence type="ECO:0000313" key="1">
    <source>
        <dbReference type="EMBL" id="TGY08675.1"/>
    </source>
</evidence>
<protein>
    <recommendedName>
        <fullName evidence="3">Pyruvate ferredoxin oxidoreductase</fullName>
    </recommendedName>
</protein>
<gene>
    <name evidence="1" type="ORF">E5356_00115</name>
</gene>
<dbReference type="Proteomes" id="UP000305751">
    <property type="component" value="Unassembled WGS sequence"/>
</dbReference>
<organism evidence="1 2">
    <name type="scientific">Bacteroides acidifaciens</name>
    <dbReference type="NCBI Taxonomy" id="85831"/>
    <lineage>
        <taxon>Bacteria</taxon>
        <taxon>Pseudomonadati</taxon>
        <taxon>Bacteroidota</taxon>
        <taxon>Bacteroidia</taxon>
        <taxon>Bacteroidales</taxon>
        <taxon>Bacteroidaceae</taxon>
        <taxon>Bacteroides</taxon>
    </lineage>
</organism>
<comment type="caution">
    <text evidence="1">The sequence shown here is derived from an EMBL/GenBank/DDBJ whole genome shotgun (WGS) entry which is preliminary data.</text>
</comment>
<proteinExistence type="predicted"/>